<comment type="subcellular location">
    <subcellularLocation>
        <location evidence="1">Cell membrane</location>
        <topology evidence="1">Multi-pass membrane protein</topology>
    </subcellularLocation>
</comment>
<reference evidence="8 9" key="1">
    <citation type="submission" date="2019-10" db="EMBL/GenBank/DDBJ databases">
        <title>Streptomyces smaragdinus sp. nov. and Streptomyces fabii sp. nov., isolated from the gut of fungus growing-termite Macrotermes natalensis.</title>
        <authorList>
            <person name="Schwitalla J."/>
            <person name="Benndorf R."/>
            <person name="Martin K."/>
            <person name="De Beer W."/>
            <person name="Kaster A.-K."/>
            <person name="Vollmers J."/>
            <person name="Poulsen M."/>
            <person name="Beemelmanns C."/>
        </authorList>
    </citation>
    <scope>NUCLEOTIDE SEQUENCE [LARGE SCALE GENOMIC DNA]</scope>
    <source>
        <strain evidence="8 9">RB5</strain>
    </source>
</reference>
<keyword evidence="9" id="KW-1185">Reference proteome</keyword>
<keyword evidence="3 7" id="KW-0812">Transmembrane</keyword>
<dbReference type="RefSeq" id="WP_194292811.1">
    <property type="nucleotide sequence ID" value="NZ_WEGJ01000001.1"/>
</dbReference>
<dbReference type="Proteomes" id="UP000466345">
    <property type="component" value="Unassembled WGS sequence"/>
</dbReference>
<evidence type="ECO:0000313" key="8">
    <source>
        <dbReference type="EMBL" id="MQY10437.1"/>
    </source>
</evidence>
<organism evidence="8 9">
    <name type="scientific">Streptomyces smaragdinus</name>
    <dbReference type="NCBI Taxonomy" id="2585196"/>
    <lineage>
        <taxon>Bacteria</taxon>
        <taxon>Bacillati</taxon>
        <taxon>Actinomycetota</taxon>
        <taxon>Actinomycetes</taxon>
        <taxon>Kitasatosporales</taxon>
        <taxon>Streptomycetaceae</taxon>
        <taxon>Streptomyces</taxon>
    </lineage>
</organism>
<gene>
    <name evidence="8" type="ORF">SRB5_05450</name>
</gene>
<name>A0A7K0CAF6_9ACTN</name>
<dbReference type="PANTHER" id="PTHR39087:SF2">
    <property type="entry name" value="UPF0104 MEMBRANE PROTEIN MJ1595"/>
    <property type="match status" value="1"/>
</dbReference>
<feature type="transmembrane region" description="Helical" evidence="7">
    <location>
        <begin position="64"/>
        <end position="82"/>
    </location>
</feature>
<evidence type="ECO:0000256" key="1">
    <source>
        <dbReference type="ARBA" id="ARBA00004651"/>
    </source>
</evidence>
<feature type="region of interest" description="Disordered" evidence="6">
    <location>
        <begin position="1"/>
        <end position="20"/>
    </location>
</feature>
<feature type="transmembrane region" description="Helical" evidence="7">
    <location>
        <begin position="285"/>
        <end position="304"/>
    </location>
</feature>
<feature type="transmembrane region" description="Helical" evidence="7">
    <location>
        <begin position="134"/>
        <end position="160"/>
    </location>
</feature>
<keyword evidence="5 7" id="KW-0472">Membrane</keyword>
<dbReference type="EMBL" id="WEGJ01000001">
    <property type="protein sequence ID" value="MQY10437.1"/>
    <property type="molecule type" value="Genomic_DNA"/>
</dbReference>
<feature type="transmembrane region" description="Helical" evidence="7">
    <location>
        <begin position="175"/>
        <end position="200"/>
    </location>
</feature>
<evidence type="ECO:0000256" key="2">
    <source>
        <dbReference type="ARBA" id="ARBA00022475"/>
    </source>
</evidence>
<dbReference type="GO" id="GO:0005886">
    <property type="term" value="C:plasma membrane"/>
    <property type="evidence" value="ECO:0007669"/>
    <property type="project" value="UniProtKB-SubCell"/>
</dbReference>
<keyword evidence="4 7" id="KW-1133">Transmembrane helix</keyword>
<accession>A0A7K0CAF6</accession>
<feature type="transmembrane region" description="Helical" evidence="7">
    <location>
        <begin position="310"/>
        <end position="327"/>
    </location>
</feature>
<evidence type="ECO:0000256" key="5">
    <source>
        <dbReference type="ARBA" id="ARBA00023136"/>
    </source>
</evidence>
<protein>
    <recommendedName>
        <fullName evidence="10">Integral membrane protein</fullName>
    </recommendedName>
</protein>
<dbReference type="InterPro" id="IPR022791">
    <property type="entry name" value="L-PG_synthase/AglD"/>
</dbReference>
<evidence type="ECO:0000256" key="4">
    <source>
        <dbReference type="ARBA" id="ARBA00022989"/>
    </source>
</evidence>
<evidence type="ECO:0008006" key="10">
    <source>
        <dbReference type="Google" id="ProtNLM"/>
    </source>
</evidence>
<dbReference type="Pfam" id="PF03706">
    <property type="entry name" value="LPG_synthase_TM"/>
    <property type="match status" value="1"/>
</dbReference>
<proteinExistence type="predicted"/>
<sequence>MALATPSTEHRDEHPVTGQGSAKRPVLRRLIFLVPLLLIAGWAVANRSLLVDGCRELVAADRGWLAAAVVLMVGCWVPVCVARQGATLEPLPFGRLFATQVAAGTANHVLPAGLGAHAVTLRFLTRRGIPPARAAASLALYSLVEPAARVLLLLALIAVYPESLRPAGLLPDGGVLALTLGAVVVVAGLVAAVVFAVPAVRRGVGGFLRIALTDARAVHSRPPRLLALWGGAFAFPAAQATVLMAVATAMDVPVASMDVAIAYLAASVVAGGIPTPGGIGSVEAALTLALAAAGCPLALATGTVLGFRMITLWLPLIPGALLLGMLIRRKIL</sequence>
<dbReference type="PANTHER" id="PTHR39087">
    <property type="entry name" value="UPF0104 MEMBRANE PROTEIN MJ1595"/>
    <property type="match status" value="1"/>
</dbReference>
<comment type="caution">
    <text evidence="8">The sequence shown here is derived from an EMBL/GenBank/DDBJ whole genome shotgun (WGS) entry which is preliminary data.</text>
</comment>
<keyword evidence="2" id="KW-1003">Cell membrane</keyword>
<dbReference type="AlphaFoldDB" id="A0A7K0CAF6"/>
<feature type="transmembrane region" description="Helical" evidence="7">
    <location>
        <begin position="226"/>
        <end position="248"/>
    </location>
</feature>
<evidence type="ECO:0000256" key="3">
    <source>
        <dbReference type="ARBA" id="ARBA00022692"/>
    </source>
</evidence>
<feature type="transmembrane region" description="Helical" evidence="7">
    <location>
        <begin position="254"/>
        <end position="273"/>
    </location>
</feature>
<evidence type="ECO:0000256" key="6">
    <source>
        <dbReference type="SAM" id="MobiDB-lite"/>
    </source>
</evidence>
<evidence type="ECO:0000256" key="7">
    <source>
        <dbReference type="SAM" id="Phobius"/>
    </source>
</evidence>
<feature type="transmembrane region" description="Helical" evidence="7">
    <location>
        <begin position="26"/>
        <end position="44"/>
    </location>
</feature>
<evidence type="ECO:0000313" key="9">
    <source>
        <dbReference type="Proteomes" id="UP000466345"/>
    </source>
</evidence>